<dbReference type="EMBL" id="CP030073">
    <property type="protein sequence ID" value="AWW35864.1"/>
    <property type="molecule type" value="Genomic_DNA"/>
</dbReference>
<dbReference type="KEGG" id="scad:DN051_03700"/>
<dbReference type="Pfam" id="PF00486">
    <property type="entry name" value="Trans_reg_C"/>
    <property type="match status" value="1"/>
</dbReference>
<dbReference type="SMART" id="SM00028">
    <property type="entry name" value="TPR"/>
    <property type="match status" value="5"/>
</dbReference>
<dbReference type="Pfam" id="PF13374">
    <property type="entry name" value="TPR_10"/>
    <property type="match status" value="1"/>
</dbReference>
<dbReference type="Pfam" id="PF13424">
    <property type="entry name" value="TPR_12"/>
    <property type="match status" value="1"/>
</dbReference>
<accession>A0A2Z4ISY8</accession>
<dbReference type="SUPFAM" id="SSF48452">
    <property type="entry name" value="TPR-like"/>
    <property type="match status" value="2"/>
</dbReference>
<dbReference type="Proteomes" id="UP000249616">
    <property type="component" value="Chromosome"/>
</dbReference>
<keyword evidence="3" id="KW-0805">Transcription regulation</keyword>
<gene>
    <name evidence="9" type="ORF">DN051_03700</name>
</gene>
<dbReference type="CDD" id="cd00383">
    <property type="entry name" value="trans_reg_C"/>
    <property type="match status" value="1"/>
</dbReference>
<dbReference type="Gene3D" id="3.40.50.300">
    <property type="entry name" value="P-loop containing nucleotide triphosphate hydrolases"/>
    <property type="match status" value="1"/>
</dbReference>
<dbReference type="GO" id="GO:0043531">
    <property type="term" value="F:ADP binding"/>
    <property type="evidence" value="ECO:0007669"/>
    <property type="project" value="InterPro"/>
</dbReference>
<dbReference type="AlphaFoldDB" id="A0A2Z4ISY8"/>
<dbReference type="Gene3D" id="1.10.10.10">
    <property type="entry name" value="Winged helix-like DNA-binding domain superfamily/Winged helix DNA-binding domain"/>
    <property type="match status" value="1"/>
</dbReference>
<evidence type="ECO:0000256" key="6">
    <source>
        <dbReference type="PROSITE-ProRule" id="PRU00339"/>
    </source>
</evidence>
<dbReference type="Gene3D" id="1.25.40.10">
    <property type="entry name" value="Tetratricopeptide repeat domain"/>
    <property type="match status" value="2"/>
</dbReference>
<keyword evidence="2" id="KW-0902">Two-component regulatory system</keyword>
<sequence>MGCRGAGPARWGLFGNTRCGSGQRTEPDPSCPKESEVTEQLRFSVLGPVRAWRGADEVDLGSPQQRSVLAVLLLAEGAQVSLSELIDAVWGTRAPASASGTLRTYVHRLRKVLDPFGEAVSSVLRSVGRGYQLTVSPDDVDLGRFQRLLERAESAHEAGNVKEAAEHLRESLDLWQGSALSGVEGDYADAQRHRLGEQRLSAEAMLMWAEIELGSHVQAAGALVGLVRDHPLDERFRELLMLALYRSGRQAAALATYREAQLLLADELGVDPGPGLQAMHQRVLRADGDLLAPATPARTEPVEAREEGTGAATPAQLPARLPAFVGRDAELSQASGLVRNGDTGVSVVTGMAGVGKTAFAVHWARQVADDFPDGQIFLNLRGFDPGGPPVSSERALRTVLEALGANAGKLPQDVDALAALHRTRLAGKRVLLLLDNARDAAQVRPLLPGAPGCLVIVTSRHQMAGLVAVDGALPVHLDVLSEPEARHFLARRLGQSRTAAEPEAVTDIVALCSRLPLALAITAARAATRTAMPLTTLARELHDSVGGLDAFRSGDAAADVRAAFSCSYHALSPGAARLFRLLALHPGPDTALTAAASLAGFPVPHTRHLLADLIQAHLVEERSPGRFALHDLLRAYASELVDATETREERDAARLRLLNHCLHSADNARQFFRSGRDDIDLLPVLPGVHVEEFGGAGGAEAAKRWFDVEHATLVECIGLASADPRHDAYTWRLAWVTKQYLDRQSRWSEVERTHRVALTAVLRLGDPIGEACIRRGLARATATLGRVEEAQAHMARSAELFIATGDPAISGEAHRQAGWLAERLGDIPGALGHAERALELSREGGDAATTARSLNAVGWYHALLGQYEQALVHCRQALPLHRAASDVCGSADTHDSIGYAHHQLGQYEQAVDAYREAIARYRSIDVLYGSADTLGRLGDTYRSMGRSGDARAAWNEALDVFDTLGHRRAEEIRTRIGQADG</sequence>
<name>A0A2Z4ISY8_9ACTN</name>
<evidence type="ECO:0000256" key="5">
    <source>
        <dbReference type="ARBA" id="ARBA00023163"/>
    </source>
</evidence>
<dbReference type="PANTHER" id="PTHR35807:SF1">
    <property type="entry name" value="TRANSCRIPTIONAL REGULATOR REDD"/>
    <property type="match status" value="1"/>
</dbReference>
<keyword evidence="10" id="KW-1185">Reference proteome</keyword>
<protein>
    <submittedName>
        <fullName evidence="9">AfsR family transcriptional regulator</fullName>
    </submittedName>
</protein>
<dbReference type="PANTHER" id="PTHR35807">
    <property type="entry name" value="TRANSCRIPTIONAL REGULATOR REDD-RELATED"/>
    <property type="match status" value="1"/>
</dbReference>
<dbReference type="GO" id="GO:0000160">
    <property type="term" value="P:phosphorelay signal transduction system"/>
    <property type="evidence" value="ECO:0007669"/>
    <property type="project" value="UniProtKB-KW"/>
</dbReference>
<dbReference type="InterPro" id="IPR001867">
    <property type="entry name" value="OmpR/PhoB-type_DNA-bd"/>
</dbReference>
<proteinExistence type="inferred from homology"/>
<dbReference type="InterPro" id="IPR019734">
    <property type="entry name" value="TPR_rpt"/>
</dbReference>
<dbReference type="InterPro" id="IPR036388">
    <property type="entry name" value="WH-like_DNA-bd_sf"/>
</dbReference>
<evidence type="ECO:0000256" key="4">
    <source>
        <dbReference type="ARBA" id="ARBA00023125"/>
    </source>
</evidence>
<evidence type="ECO:0000256" key="7">
    <source>
        <dbReference type="PROSITE-ProRule" id="PRU01091"/>
    </source>
</evidence>
<evidence type="ECO:0000256" key="2">
    <source>
        <dbReference type="ARBA" id="ARBA00023012"/>
    </source>
</evidence>
<evidence type="ECO:0000256" key="1">
    <source>
        <dbReference type="ARBA" id="ARBA00005820"/>
    </source>
</evidence>
<dbReference type="Pfam" id="PF00931">
    <property type="entry name" value="NB-ARC"/>
    <property type="match status" value="1"/>
</dbReference>
<dbReference type="InterPro" id="IPR005158">
    <property type="entry name" value="BTAD"/>
</dbReference>
<dbReference type="InterPro" id="IPR051677">
    <property type="entry name" value="AfsR-DnrI-RedD_regulator"/>
</dbReference>
<dbReference type="PROSITE" id="PS51755">
    <property type="entry name" value="OMPR_PHOB"/>
    <property type="match status" value="1"/>
</dbReference>
<dbReference type="PRINTS" id="PR00364">
    <property type="entry name" value="DISEASERSIST"/>
</dbReference>
<dbReference type="InterPro" id="IPR011990">
    <property type="entry name" value="TPR-like_helical_dom_sf"/>
</dbReference>
<dbReference type="GO" id="GO:0006355">
    <property type="term" value="P:regulation of DNA-templated transcription"/>
    <property type="evidence" value="ECO:0007669"/>
    <property type="project" value="InterPro"/>
</dbReference>
<evidence type="ECO:0000313" key="9">
    <source>
        <dbReference type="EMBL" id="AWW35864.1"/>
    </source>
</evidence>
<dbReference type="Pfam" id="PF03704">
    <property type="entry name" value="BTAD"/>
    <property type="match status" value="1"/>
</dbReference>
<dbReference type="SMART" id="SM00862">
    <property type="entry name" value="Trans_reg_C"/>
    <property type="match status" value="1"/>
</dbReference>
<feature type="DNA-binding region" description="OmpR/PhoB-type" evidence="7">
    <location>
        <begin position="33"/>
        <end position="135"/>
    </location>
</feature>
<reference evidence="9 10" key="1">
    <citation type="journal article" date="2019" name="Int. J. Syst. Evol. Microbiol.">
        <title>Streptomyces cadmiisoli sp. nov., a novel actinomycete isolated from cadmium-contaminated soil.</title>
        <authorList>
            <person name="Li K."/>
            <person name="Tang X."/>
            <person name="Zhao J."/>
            <person name="Guo Y."/>
            <person name="Tang Y."/>
            <person name="Gao J."/>
        </authorList>
    </citation>
    <scope>NUCLEOTIDE SEQUENCE [LARGE SCALE GENOMIC DNA]</scope>
    <source>
        <strain evidence="9 10">ZFG47</strain>
    </source>
</reference>
<feature type="domain" description="OmpR/PhoB-type" evidence="8">
    <location>
        <begin position="33"/>
        <end position="135"/>
    </location>
</feature>
<dbReference type="GO" id="GO:0003677">
    <property type="term" value="F:DNA binding"/>
    <property type="evidence" value="ECO:0007669"/>
    <property type="project" value="UniProtKB-UniRule"/>
</dbReference>
<keyword evidence="6" id="KW-0802">TPR repeat</keyword>
<dbReference type="InterPro" id="IPR027417">
    <property type="entry name" value="P-loop_NTPase"/>
</dbReference>
<evidence type="ECO:0000256" key="3">
    <source>
        <dbReference type="ARBA" id="ARBA00023015"/>
    </source>
</evidence>
<evidence type="ECO:0000259" key="8">
    <source>
        <dbReference type="PROSITE" id="PS51755"/>
    </source>
</evidence>
<dbReference type="CDD" id="cd15831">
    <property type="entry name" value="BTAD"/>
    <property type="match status" value="1"/>
</dbReference>
<dbReference type="SUPFAM" id="SSF52540">
    <property type="entry name" value="P-loop containing nucleoside triphosphate hydrolases"/>
    <property type="match status" value="1"/>
</dbReference>
<organism evidence="9 10">
    <name type="scientific">Streptomyces cadmiisoli</name>
    <dbReference type="NCBI Taxonomy" id="2184053"/>
    <lineage>
        <taxon>Bacteria</taxon>
        <taxon>Bacillati</taxon>
        <taxon>Actinomycetota</taxon>
        <taxon>Actinomycetes</taxon>
        <taxon>Kitasatosporales</taxon>
        <taxon>Streptomycetaceae</taxon>
        <taxon>Streptomyces</taxon>
        <taxon>Streptomyces aurantiacus group</taxon>
    </lineage>
</organism>
<dbReference type="SMART" id="SM01043">
    <property type="entry name" value="BTAD"/>
    <property type="match status" value="1"/>
</dbReference>
<dbReference type="InterPro" id="IPR016032">
    <property type="entry name" value="Sig_transdc_resp-reg_C-effctor"/>
</dbReference>
<comment type="similarity">
    <text evidence="1">Belongs to the AfsR/DnrI/RedD regulatory family.</text>
</comment>
<feature type="repeat" description="TPR" evidence="6">
    <location>
        <begin position="891"/>
        <end position="924"/>
    </location>
</feature>
<evidence type="ECO:0000313" key="10">
    <source>
        <dbReference type="Proteomes" id="UP000249616"/>
    </source>
</evidence>
<dbReference type="PROSITE" id="PS50005">
    <property type="entry name" value="TPR"/>
    <property type="match status" value="1"/>
</dbReference>
<dbReference type="InterPro" id="IPR002182">
    <property type="entry name" value="NB-ARC"/>
</dbReference>
<keyword evidence="4 7" id="KW-0238">DNA-binding</keyword>
<dbReference type="SUPFAM" id="SSF46894">
    <property type="entry name" value="C-terminal effector domain of the bipartite response regulators"/>
    <property type="match status" value="1"/>
</dbReference>
<keyword evidence="5" id="KW-0804">Transcription</keyword>